<protein>
    <submittedName>
        <fullName evidence="1">Uncharacterized protein</fullName>
    </submittedName>
</protein>
<organism evidence="1 2">
    <name type="scientific">Sphagnum jensenii</name>
    <dbReference type="NCBI Taxonomy" id="128206"/>
    <lineage>
        <taxon>Eukaryota</taxon>
        <taxon>Viridiplantae</taxon>
        <taxon>Streptophyta</taxon>
        <taxon>Embryophyta</taxon>
        <taxon>Bryophyta</taxon>
        <taxon>Sphagnophytina</taxon>
        <taxon>Sphagnopsida</taxon>
        <taxon>Sphagnales</taxon>
        <taxon>Sphagnaceae</taxon>
        <taxon>Sphagnum</taxon>
    </lineage>
</organism>
<name>A0ABP1A8R6_9BRYO</name>
<keyword evidence="2" id="KW-1185">Reference proteome</keyword>
<sequence length="152" mass="16898">MASESRKIAVGLREMPGRSDLSFASRRLQVGAYLGAAPALLQQQMYRKWTSPMLANEFSLETLAEATYVKLSQELAEQEAQILSVFSTSAKTRGSSKSAAASTHWSSWLKKPAATTSWNGRDKPPVDVIQKPAVKKKFSWLPDANKRWPQGW</sequence>
<evidence type="ECO:0000313" key="2">
    <source>
        <dbReference type="Proteomes" id="UP001497522"/>
    </source>
</evidence>
<accession>A0ABP1A8R6</accession>
<gene>
    <name evidence="1" type="ORF">CSSPJE1EN2_LOCUS1919</name>
</gene>
<dbReference type="EMBL" id="OZ023702">
    <property type="protein sequence ID" value="CAK9858924.1"/>
    <property type="molecule type" value="Genomic_DNA"/>
</dbReference>
<reference evidence="1 2" key="1">
    <citation type="submission" date="2024-03" db="EMBL/GenBank/DDBJ databases">
        <authorList>
            <consortium name="ELIXIR-Norway"/>
            <consortium name="Elixir Norway"/>
        </authorList>
    </citation>
    <scope>NUCLEOTIDE SEQUENCE [LARGE SCALE GENOMIC DNA]</scope>
</reference>
<proteinExistence type="predicted"/>
<dbReference type="Proteomes" id="UP001497522">
    <property type="component" value="Chromosome 1"/>
</dbReference>
<evidence type="ECO:0000313" key="1">
    <source>
        <dbReference type="EMBL" id="CAK9858924.1"/>
    </source>
</evidence>